<dbReference type="InterPro" id="IPR036396">
    <property type="entry name" value="Cyt_P450_sf"/>
</dbReference>
<dbReference type="SUPFAM" id="SSF48264">
    <property type="entry name" value="Cytochrome P450"/>
    <property type="match status" value="1"/>
</dbReference>
<dbReference type="PRINTS" id="PR00463">
    <property type="entry name" value="EP450I"/>
</dbReference>
<dbReference type="PANTHER" id="PTHR24305">
    <property type="entry name" value="CYTOCHROME P450"/>
    <property type="match status" value="1"/>
</dbReference>
<keyword evidence="6" id="KW-0472">Membrane</keyword>
<dbReference type="PANTHER" id="PTHR24305:SF190">
    <property type="entry name" value="P450, PUTATIVE (EUROFUNG)-RELATED"/>
    <property type="match status" value="1"/>
</dbReference>
<dbReference type="AlphaFoldDB" id="A0A6A6BF55"/>
<dbReference type="GO" id="GO:0005506">
    <property type="term" value="F:iron ion binding"/>
    <property type="evidence" value="ECO:0007669"/>
    <property type="project" value="InterPro"/>
</dbReference>
<name>A0A6A6BF55_9PEZI</name>
<evidence type="ECO:0000256" key="1">
    <source>
        <dbReference type="ARBA" id="ARBA00001971"/>
    </source>
</evidence>
<accession>A0A6A6BF55</accession>
<evidence type="ECO:0000256" key="5">
    <source>
        <dbReference type="RuleBase" id="RU000461"/>
    </source>
</evidence>
<dbReference type="Gene3D" id="1.10.630.10">
    <property type="entry name" value="Cytochrome P450"/>
    <property type="match status" value="1"/>
</dbReference>
<dbReference type="OrthoDB" id="3934656at2759"/>
<keyword evidence="6" id="KW-1133">Transmembrane helix</keyword>
<keyword evidence="5" id="KW-0560">Oxidoreductase</keyword>
<dbReference type="Pfam" id="PF00067">
    <property type="entry name" value="p450"/>
    <property type="match status" value="1"/>
</dbReference>
<dbReference type="GO" id="GO:0004497">
    <property type="term" value="F:monooxygenase activity"/>
    <property type="evidence" value="ECO:0007669"/>
    <property type="project" value="UniProtKB-KW"/>
</dbReference>
<keyword evidence="5" id="KW-0503">Monooxygenase</keyword>
<keyword evidence="3 4" id="KW-0408">Iron</keyword>
<comment type="cofactor">
    <cofactor evidence="1 4">
        <name>heme</name>
        <dbReference type="ChEBI" id="CHEBI:30413"/>
    </cofactor>
</comment>
<proteinExistence type="inferred from homology"/>
<dbReference type="PROSITE" id="PS00086">
    <property type="entry name" value="CYTOCHROME_P450"/>
    <property type="match status" value="1"/>
</dbReference>
<keyword evidence="8" id="KW-1185">Reference proteome</keyword>
<evidence type="ECO:0000256" key="3">
    <source>
        <dbReference type="ARBA" id="ARBA00023004"/>
    </source>
</evidence>
<keyword evidence="6" id="KW-0812">Transmembrane</keyword>
<keyword evidence="4 5" id="KW-0349">Heme</keyword>
<feature type="transmembrane region" description="Helical" evidence="6">
    <location>
        <begin position="16"/>
        <end position="38"/>
    </location>
</feature>
<dbReference type="RefSeq" id="XP_033397250.1">
    <property type="nucleotide sequence ID" value="XM_033538170.1"/>
</dbReference>
<sequence>MALLSLLPSDALRPQTLALAILAIIALTLLRATLFALLSPQRSVPGPLLARFSRLWYLAQILRADFHTTNIALHARHGRIVRVAPNWFSIDDPAAIRTIYGHGTRFVKAPWYVASGDPDAHTDDIFSGRDPELHRLNRRKVASLYSMSMLLKMEEAVDATVRVMHARLREMARHAEPVNLQRWMQCYALDTIGLITLNKRFGMLDAGEDALGLIALTRSLFAYAAPVGVYPGVHAPLLRFLKRFRSHGRFVITAFSEAQIRKRREEIGKGKERVQGGDDFLAKILALHDADPTTFTWDDVINTINANVAAGSDTTSISLAAVLGGLAGNPDALAKLRAELDAAARTGAIADPITFAQAQTLPYLQAVVQEGLRVHPAVGLPLWRVVPRGGAELCGRFFKEGDVVGVNPWVAHANKAVFGPDAHLFRPERWLLCEKEQRQKMDRYSLEFGHGSRTCIGKNISLMEMLKLVPQIVRRFDVELVQRPGGEGVRLCNQWFVYQEDMMVRVSERGK</sequence>
<dbReference type="PRINTS" id="PR00385">
    <property type="entry name" value="P450"/>
</dbReference>
<gene>
    <name evidence="7" type="ORF">K452DRAFT_250217</name>
</gene>
<dbReference type="GeneID" id="54295666"/>
<evidence type="ECO:0000313" key="8">
    <source>
        <dbReference type="Proteomes" id="UP000799438"/>
    </source>
</evidence>
<evidence type="ECO:0000256" key="6">
    <source>
        <dbReference type="SAM" id="Phobius"/>
    </source>
</evidence>
<dbReference type="GO" id="GO:0016705">
    <property type="term" value="F:oxidoreductase activity, acting on paired donors, with incorporation or reduction of molecular oxygen"/>
    <property type="evidence" value="ECO:0007669"/>
    <property type="project" value="InterPro"/>
</dbReference>
<reference evidence="7" key="1">
    <citation type="journal article" date="2020" name="Stud. Mycol.">
        <title>101 Dothideomycetes genomes: a test case for predicting lifestyles and emergence of pathogens.</title>
        <authorList>
            <person name="Haridas S."/>
            <person name="Albert R."/>
            <person name="Binder M."/>
            <person name="Bloem J."/>
            <person name="Labutti K."/>
            <person name="Salamov A."/>
            <person name="Andreopoulos B."/>
            <person name="Baker S."/>
            <person name="Barry K."/>
            <person name="Bills G."/>
            <person name="Bluhm B."/>
            <person name="Cannon C."/>
            <person name="Castanera R."/>
            <person name="Culley D."/>
            <person name="Daum C."/>
            <person name="Ezra D."/>
            <person name="Gonzalez J."/>
            <person name="Henrissat B."/>
            <person name="Kuo A."/>
            <person name="Liang C."/>
            <person name="Lipzen A."/>
            <person name="Lutzoni F."/>
            <person name="Magnuson J."/>
            <person name="Mondo S."/>
            <person name="Nolan M."/>
            <person name="Ohm R."/>
            <person name="Pangilinan J."/>
            <person name="Park H.-J."/>
            <person name="Ramirez L."/>
            <person name="Alfaro M."/>
            <person name="Sun H."/>
            <person name="Tritt A."/>
            <person name="Yoshinaga Y."/>
            <person name="Zwiers L.-H."/>
            <person name="Turgeon B."/>
            <person name="Goodwin S."/>
            <person name="Spatafora J."/>
            <person name="Crous P."/>
            <person name="Grigoriev I."/>
        </authorList>
    </citation>
    <scope>NUCLEOTIDE SEQUENCE</scope>
    <source>
        <strain evidence="7">CBS 121167</strain>
    </source>
</reference>
<dbReference type="InterPro" id="IPR001128">
    <property type="entry name" value="Cyt_P450"/>
</dbReference>
<protein>
    <recommendedName>
        <fullName evidence="9">Cytochrome P450</fullName>
    </recommendedName>
</protein>
<dbReference type="InterPro" id="IPR017972">
    <property type="entry name" value="Cyt_P450_CS"/>
</dbReference>
<keyword evidence="2 4" id="KW-0479">Metal-binding</keyword>
<dbReference type="InterPro" id="IPR002401">
    <property type="entry name" value="Cyt_P450_E_grp-I"/>
</dbReference>
<dbReference type="EMBL" id="ML995486">
    <property type="protein sequence ID" value="KAF2141537.1"/>
    <property type="molecule type" value="Genomic_DNA"/>
</dbReference>
<evidence type="ECO:0000313" key="7">
    <source>
        <dbReference type="EMBL" id="KAF2141537.1"/>
    </source>
</evidence>
<evidence type="ECO:0000256" key="4">
    <source>
        <dbReference type="PIRSR" id="PIRSR602401-1"/>
    </source>
</evidence>
<dbReference type="CDD" id="cd11060">
    <property type="entry name" value="CYP57A1-like"/>
    <property type="match status" value="1"/>
</dbReference>
<evidence type="ECO:0000256" key="2">
    <source>
        <dbReference type="ARBA" id="ARBA00022723"/>
    </source>
</evidence>
<dbReference type="InterPro" id="IPR050121">
    <property type="entry name" value="Cytochrome_P450_monoxygenase"/>
</dbReference>
<dbReference type="GO" id="GO:0020037">
    <property type="term" value="F:heme binding"/>
    <property type="evidence" value="ECO:0007669"/>
    <property type="project" value="InterPro"/>
</dbReference>
<comment type="similarity">
    <text evidence="5">Belongs to the cytochrome P450 family.</text>
</comment>
<feature type="binding site" description="axial binding residue" evidence="4">
    <location>
        <position position="455"/>
    </location>
    <ligand>
        <name>heme</name>
        <dbReference type="ChEBI" id="CHEBI:30413"/>
    </ligand>
    <ligandPart>
        <name>Fe</name>
        <dbReference type="ChEBI" id="CHEBI:18248"/>
    </ligandPart>
</feature>
<organism evidence="7 8">
    <name type="scientific">Aplosporella prunicola CBS 121167</name>
    <dbReference type="NCBI Taxonomy" id="1176127"/>
    <lineage>
        <taxon>Eukaryota</taxon>
        <taxon>Fungi</taxon>
        <taxon>Dikarya</taxon>
        <taxon>Ascomycota</taxon>
        <taxon>Pezizomycotina</taxon>
        <taxon>Dothideomycetes</taxon>
        <taxon>Dothideomycetes incertae sedis</taxon>
        <taxon>Botryosphaeriales</taxon>
        <taxon>Aplosporellaceae</taxon>
        <taxon>Aplosporella</taxon>
    </lineage>
</organism>
<dbReference type="Proteomes" id="UP000799438">
    <property type="component" value="Unassembled WGS sequence"/>
</dbReference>
<evidence type="ECO:0008006" key="9">
    <source>
        <dbReference type="Google" id="ProtNLM"/>
    </source>
</evidence>
<dbReference type="FunFam" id="1.10.630.10:FF:000050">
    <property type="entry name" value="Cytochrome P450 monooxygenase"/>
    <property type="match status" value="1"/>
</dbReference>